<dbReference type="Proteomes" id="UP000027222">
    <property type="component" value="Unassembled WGS sequence"/>
</dbReference>
<feature type="transmembrane region" description="Helical" evidence="1">
    <location>
        <begin position="394"/>
        <end position="417"/>
    </location>
</feature>
<evidence type="ECO:0000313" key="2">
    <source>
        <dbReference type="EMBL" id="KDR76427.1"/>
    </source>
</evidence>
<proteinExistence type="predicted"/>
<evidence type="ECO:0000313" key="3">
    <source>
        <dbReference type="Proteomes" id="UP000027222"/>
    </source>
</evidence>
<evidence type="ECO:0000256" key="1">
    <source>
        <dbReference type="SAM" id="Phobius"/>
    </source>
</evidence>
<dbReference type="AlphaFoldDB" id="A0A067T2B7"/>
<dbReference type="EMBL" id="KL142378">
    <property type="protein sequence ID" value="KDR76427.1"/>
    <property type="molecule type" value="Genomic_DNA"/>
</dbReference>
<accession>A0A067T2B7</accession>
<name>A0A067T2B7_GALM3</name>
<protein>
    <submittedName>
        <fullName evidence="2">Uncharacterized protein</fullName>
    </submittedName>
</protein>
<feature type="transmembrane region" description="Helical" evidence="1">
    <location>
        <begin position="156"/>
        <end position="179"/>
    </location>
</feature>
<sequence length="462" mass="50973">MEQISELFKVIGPRRTQTTYRQLASNPQAEEPMVPSPKRWEVLYHRLTYYWIAFVSLAFELLLEVIIICVLDKEGKAEDSNITLFFVSGFYSCLCLLAVAVLLWWQYKKQINTSPPSKVNALAHVVLCLTGVLCILPIFLFFALDTSKNGFPLGDIRSILVPLMGLLFVITIGALGIAARITYCAAASVRGTQAIPLVLPIPTAAAWTLATTSESQSIPIEQLRAKRLSGLLKGFPLFSSLSGTHRYDAYQQLPASSYDHTDSEVGDGEASRVEEKHYHRSTYYWIALASLSVNLLLGIIALSKFGGQGNSESADVGRFIVATFYSGITLVFLCILQWWQYKFQINTTPPSKVNALAHILLSTYASVMCLFAIFLVCVLGNAKGERTSEDTKNLIQLMILLLLVSVGTLCFASWITYRAAVRTRGTHQVPLSPLPTRTASAWTLATTSESQSILMVVNAPPI</sequence>
<dbReference type="HOGENOM" id="CLU_591895_0_0_1"/>
<organism evidence="2 3">
    <name type="scientific">Galerina marginata (strain CBS 339.88)</name>
    <dbReference type="NCBI Taxonomy" id="685588"/>
    <lineage>
        <taxon>Eukaryota</taxon>
        <taxon>Fungi</taxon>
        <taxon>Dikarya</taxon>
        <taxon>Basidiomycota</taxon>
        <taxon>Agaricomycotina</taxon>
        <taxon>Agaricomycetes</taxon>
        <taxon>Agaricomycetidae</taxon>
        <taxon>Agaricales</taxon>
        <taxon>Agaricineae</taxon>
        <taxon>Strophariaceae</taxon>
        <taxon>Galerina</taxon>
    </lineage>
</organism>
<gene>
    <name evidence="2" type="ORF">GALMADRAFT_246768</name>
</gene>
<feature type="transmembrane region" description="Helical" evidence="1">
    <location>
        <begin position="283"/>
        <end position="307"/>
    </location>
</feature>
<feature type="transmembrane region" description="Helical" evidence="1">
    <location>
        <begin position="359"/>
        <end position="382"/>
    </location>
</feature>
<keyword evidence="1" id="KW-1133">Transmembrane helix</keyword>
<keyword evidence="1" id="KW-0472">Membrane</keyword>
<keyword evidence="3" id="KW-1185">Reference proteome</keyword>
<feature type="transmembrane region" description="Helical" evidence="1">
    <location>
        <begin position="119"/>
        <end position="144"/>
    </location>
</feature>
<feature type="transmembrane region" description="Helical" evidence="1">
    <location>
        <begin position="83"/>
        <end position="107"/>
    </location>
</feature>
<feature type="transmembrane region" description="Helical" evidence="1">
    <location>
        <begin position="49"/>
        <end position="71"/>
    </location>
</feature>
<reference evidence="3" key="1">
    <citation type="journal article" date="2014" name="Proc. Natl. Acad. Sci. U.S.A.">
        <title>Extensive sampling of basidiomycete genomes demonstrates inadequacy of the white-rot/brown-rot paradigm for wood decay fungi.</title>
        <authorList>
            <person name="Riley R."/>
            <person name="Salamov A.A."/>
            <person name="Brown D.W."/>
            <person name="Nagy L.G."/>
            <person name="Floudas D."/>
            <person name="Held B.W."/>
            <person name="Levasseur A."/>
            <person name="Lombard V."/>
            <person name="Morin E."/>
            <person name="Otillar R."/>
            <person name="Lindquist E.A."/>
            <person name="Sun H."/>
            <person name="LaButti K.M."/>
            <person name="Schmutz J."/>
            <person name="Jabbour D."/>
            <person name="Luo H."/>
            <person name="Baker S.E."/>
            <person name="Pisabarro A.G."/>
            <person name="Walton J.D."/>
            <person name="Blanchette R.A."/>
            <person name="Henrissat B."/>
            <person name="Martin F."/>
            <person name="Cullen D."/>
            <person name="Hibbett D.S."/>
            <person name="Grigoriev I.V."/>
        </authorList>
    </citation>
    <scope>NUCLEOTIDE SEQUENCE [LARGE SCALE GENOMIC DNA]</scope>
    <source>
        <strain evidence="3">CBS 339.88</strain>
    </source>
</reference>
<keyword evidence="1" id="KW-0812">Transmembrane</keyword>
<feature type="transmembrane region" description="Helical" evidence="1">
    <location>
        <begin position="319"/>
        <end position="339"/>
    </location>
</feature>